<dbReference type="Proteomes" id="UP001180840">
    <property type="component" value="Unassembled WGS sequence"/>
</dbReference>
<keyword evidence="2" id="KW-0131">Cell cycle</keyword>
<gene>
    <name evidence="2" type="ORF">J2S39_001466</name>
</gene>
<dbReference type="RefSeq" id="WP_290194886.1">
    <property type="nucleotide sequence ID" value="NZ_CP047654.1"/>
</dbReference>
<accession>A0ABU1ZXY5</accession>
<feature type="transmembrane region" description="Helical" evidence="1">
    <location>
        <begin position="6"/>
        <end position="28"/>
    </location>
</feature>
<dbReference type="GO" id="GO:0051301">
    <property type="term" value="P:cell division"/>
    <property type="evidence" value="ECO:0007669"/>
    <property type="project" value="UniProtKB-KW"/>
</dbReference>
<reference evidence="2" key="1">
    <citation type="submission" date="2023-07" db="EMBL/GenBank/DDBJ databases">
        <title>Sequencing the genomes of 1000 actinobacteria strains.</title>
        <authorList>
            <person name="Klenk H.-P."/>
        </authorList>
    </citation>
    <scope>NUCLEOTIDE SEQUENCE</scope>
    <source>
        <strain evidence="2">DSM 107476</strain>
    </source>
</reference>
<protein>
    <submittedName>
        <fullName evidence="2">Cell division protein FtsI/penicillin-binding protein 2</fullName>
    </submittedName>
</protein>
<keyword evidence="1" id="KW-1133">Transmembrane helix</keyword>
<evidence type="ECO:0000256" key="1">
    <source>
        <dbReference type="SAM" id="Phobius"/>
    </source>
</evidence>
<keyword evidence="2" id="KW-0132">Cell division</keyword>
<proteinExistence type="predicted"/>
<evidence type="ECO:0000313" key="2">
    <source>
        <dbReference type="EMBL" id="MDR7329790.1"/>
    </source>
</evidence>
<dbReference type="EMBL" id="JAVDXZ010000001">
    <property type="protein sequence ID" value="MDR7329790.1"/>
    <property type="molecule type" value="Genomic_DNA"/>
</dbReference>
<name>A0ABU1ZXY5_9CORY</name>
<organism evidence="2 3">
    <name type="scientific">Corynebacterium guangdongense</name>
    <dbReference type="NCBI Taxonomy" id="1783348"/>
    <lineage>
        <taxon>Bacteria</taxon>
        <taxon>Bacillati</taxon>
        <taxon>Actinomycetota</taxon>
        <taxon>Actinomycetes</taxon>
        <taxon>Mycobacteriales</taxon>
        <taxon>Corynebacteriaceae</taxon>
        <taxon>Corynebacterium</taxon>
    </lineage>
</organism>
<sequence>MITPNILFVAVIILTVLVAVALIILATVSTDNVAATQKRAEAALLAA</sequence>
<comment type="caution">
    <text evidence="2">The sequence shown here is derived from an EMBL/GenBank/DDBJ whole genome shotgun (WGS) entry which is preliminary data.</text>
</comment>
<keyword evidence="1" id="KW-0812">Transmembrane</keyword>
<keyword evidence="1" id="KW-0472">Membrane</keyword>
<keyword evidence="3" id="KW-1185">Reference proteome</keyword>
<evidence type="ECO:0000313" key="3">
    <source>
        <dbReference type="Proteomes" id="UP001180840"/>
    </source>
</evidence>